<protein>
    <submittedName>
        <fullName evidence="5">Ent-kaur-16-ene synthase protein</fullName>
    </submittedName>
</protein>
<name>A0A7J6VGF6_THATH</name>
<dbReference type="PANTHER" id="PTHR31739:SF3">
    <property type="entry name" value="ENT-KAUR-16-ENE SYNTHASE, CHLOROPLASTIC"/>
    <property type="match status" value="1"/>
</dbReference>
<reference evidence="5 6" key="1">
    <citation type="submission" date="2020-06" db="EMBL/GenBank/DDBJ databases">
        <title>Transcriptomic and genomic resources for Thalictrum thalictroides and T. hernandezii: Facilitating candidate gene discovery in an emerging model plant lineage.</title>
        <authorList>
            <person name="Arias T."/>
            <person name="Riano-Pachon D.M."/>
            <person name="Di Stilio V.S."/>
        </authorList>
    </citation>
    <scope>NUCLEOTIDE SEQUENCE [LARGE SCALE GENOMIC DNA]</scope>
    <source>
        <strain evidence="6">cv. WT478/WT964</strain>
        <tissue evidence="5">Leaves</tissue>
    </source>
</reference>
<evidence type="ECO:0000256" key="3">
    <source>
        <dbReference type="ARBA" id="ARBA00023239"/>
    </source>
</evidence>
<dbReference type="GO" id="GO:0016102">
    <property type="term" value="P:diterpenoid biosynthetic process"/>
    <property type="evidence" value="ECO:0007669"/>
    <property type="project" value="TreeGrafter"/>
</dbReference>
<dbReference type="InterPro" id="IPR008930">
    <property type="entry name" value="Terpenoid_cyclase/PrenylTrfase"/>
</dbReference>
<dbReference type="GO" id="GO:0010333">
    <property type="term" value="F:terpene synthase activity"/>
    <property type="evidence" value="ECO:0007669"/>
    <property type="project" value="InterPro"/>
</dbReference>
<organism evidence="5 6">
    <name type="scientific">Thalictrum thalictroides</name>
    <name type="common">Rue-anemone</name>
    <name type="synonym">Anemone thalictroides</name>
    <dbReference type="NCBI Taxonomy" id="46969"/>
    <lineage>
        <taxon>Eukaryota</taxon>
        <taxon>Viridiplantae</taxon>
        <taxon>Streptophyta</taxon>
        <taxon>Embryophyta</taxon>
        <taxon>Tracheophyta</taxon>
        <taxon>Spermatophyta</taxon>
        <taxon>Magnoliopsida</taxon>
        <taxon>Ranunculales</taxon>
        <taxon>Ranunculaceae</taxon>
        <taxon>Thalictroideae</taxon>
        <taxon>Thalictrum</taxon>
    </lineage>
</organism>
<keyword evidence="2" id="KW-0460">Magnesium</keyword>
<comment type="caution">
    <text evidence="5">The sequence shown here is derived from an EMBL/GenBank/DDBJ whole genome shotgun (WGS) entry which is preliminary data.</text>
</comment>
<dbReference type="GO" id="GO:0000287">
    <property type="term" value="F:magnesium ion binding"/>
    <property type="evidence" value="ECO:0007669"/>
    <property type="project" value="TreeGrafter"/>
</dbReference>
<feature type="domain" description="Terpene synthase N-terminal" evidence="4">
    <location>
        <begin position="132"/>
        <end position="221"/>
    </location>
</feature>
<evidence type="ECO:0000259" key="4">
    <source>
        <dbReference type="Pfam" id="PF01397"/>
    </source>
</evidence>
<dbReference type="Gene3D" id="1.50.10.160">
    <property type="match status" value="2"/>
</dbReference>
<evidence type="ECO:0000256" key="2">
    <source>
        <dbReference type="ARBA" id="ARBA00022842"/>
    </source>
</evidence>
<dbReference type="Pfam" id="PF01397">
    <property type="entry name" value="Terpene_synth"/>
    <property type="match status" value="1"/>
</dbReference>
<dbReference type="PANTHER" id="PTHR31739">
    <property type="entry name" value="ENT-COPALYL DIPHOSPHATE SYNTHASE, CHLOROPLASTIC"/>
    <property type="match status" value="1"/>
</dbReference>
<evidence type="ECO:0000313" key="6">
    <source>
        <dbReference type="Proteomes" id="UP000554482"/>
    </source>
</evidence>
<dbReference type="Proteomes" id="UP000554482">
    <property type="component" value="Unassembled WGS sequence"/>
</dbReference>
<dbReference type="SUPFAM" id="SSF48239">
    <property type="entry name" value="Terpenoid cyclases/Protein prenyltransferases"/>
    <property type="match status" value="2"/>
</dbReference>
<proteinExistence type="predicted"/>
<dbReference type="AlphaFoldDB" id="A0A7J6VGF6"/>
<dbReference type="EMBL" id="JABWDY010032426">
    <property type="protein sequence ID" value="KAF5184196.1"/>
    <property type="molecule type" value="Genomic_DNA"/>
</dbReference>
<dbReference type="Gene3D" id="1.50.10.130">
    <property type="entry name" value="Terpene synthase, N-terminal domain"/>
    <property type="match status" value="1"/>
</dbReference>
<gene>
    <name evidence="5" type="ORF">FRX31_026217</name>
</gene>
<dbReference type="OrthoDB" id="2343925at2759"/>
<dbReference type="InterPro" id="IPR036965">
    <property type="entry name" value="Terpene_synth_N_sf"/>
</dbReference>
<accession>A0A7J6VGF6</accession>
<evidence type="ECO:0000313" key="5">
    <source>
        <dbReference type="EMBL" id="KAF5184196.1"/>
    </source>
</evidence>
<evidence type="ECO:0000256" key="1">
    <source>
        <dbReference type="ARBA" id="ARBA00001946"/>
    </source>
</evidence>
<dbReference type="InterPro" id="IPR001906">
    <property type="entry name" value="Terpene_synth_N"/>
</dbReference>
<dbReference type="InterPro" id="IPR050148">
    <property type="entry name" value="Terpene_synthase-like"/>
</dbReference>
<comment type="cofactor">
    <cofactor evidence="1">
        <name>Mg(2+)</name>
        <dbReference type="ChEBI" id="CHEBI:18420"/>
    </cofactor>
</comment>
<keyword evidence="3" id="KW-0456">Lyase</keyword>
<keyword evidence="6" id="KW-1185">Reference proteome</keyword>
<sequence length="222" mass="24963">MFNKVEISVSSYDTAWVAMVPSKDSPGSPYFPQCINWLLENQHPDGSWGLPRHHRLLVKDTLLSTLASILALKTWNIGEDHVNKGLHYITSTFASTTTDEKQHNPIGGSVCNSEGSKLYLAYVAEGLGNSPDWKNIMKYQRKNGSLFNSPSTTAAAVAQLHDNNCLNYLCLLLDRFGNAVPTVYPREIYTKLCMVDSLENLGIARHFKEEIKSVLDKTYRYF</sequence>